<evidence type="ECO:0000256" key="1">
    <source>
        <dbReference type="SAM" id="Phobius"/>
    </source>
</evidence>
<dbReference type="Gene3D" id="3.40.1350.10">
    <property type="match status" value="1"/>
</dbReference>
<dbReference type="SUPFAM" id="SSF52980">
    <property type="entry name" value="Restriction endonuclease-like"/>
    <property type="match status" value="1"/>
</dbReference>
<evidence type="ECO:0000259" key="2">
    <source>
        <dbReference type="Pfam" id="PF04471"/>
    </source>
</evidence>
<dbReference type="InterPro" id="IPR007560">
    <property type="entry name" value="Restrct_endonuc_IV_Mrr"/>
</dbReference>
<dbReference type="PANTHER" id="PTHR30015:SF6">
    <property type="entry name" value="SLL1429 PROTEIN"/>
    <property type="match status" value="1"/>
</dbReference>
<name>A0ABV5MXG7_9ACTN</name>
<dbReference type="RefSeq" id="WP_381344067.1">
    <property type="nucleotide sequence ID" value="NZ_JBHMCY010000011.1"/>
</dbReference>
<keyword evidence="1" id="KW-1133">Transmembrane helix</keyword>
<gene>
    <name evidence="3" type="ORF">ACFF45_07975</name>
</gene>
<accession>A0ABV5MXG7</accession>
<keyword evidence="4" id="KW-1185">Reference proteome</keyword>
<comment type="caution">
    <text evidence="3">The sequence shown here is derived from an EMBL/GenBank/DDBJ whole genome shotgun (WGS) entry which is preliminary data.</text>
</comment>
<dbReference type="PANTHER" id="PTHR30015">
    <property type="entry name" value="MRR RESTRICTION SYSTEM PROTEIN"/>
    <property type="match status" value="1"/>
</dbReference>
<keyword evidence="1" id="KW-0472">Membrane</keyword>
<feature type="domain" description="Restriction endonuclease type IV Mrr" evidence="2">
    <location>
        <begin position="89"/>
        <end position="201"/>
    </location>
</feature>
<keyword evidence="1" id="KW-0812">Transmembrane</keyword>
<evidence type="ECO:0000313" key="4">
    <source>
        <dbReference type="Proteomes" id="UP001589709"/>
    </source>
</evidence>
<proteinExistence type="predicted"/>
<evidence type="ECO:0000313" key="3">
    <source>
        <dbReference type="EMBL" id="MFB9462651.1"/>
    </source>
</evidence>
<protein>
    <submittedName>
        <fullName evidence="3">Restriction endonuclease</fullName>
    </submittedName>
</protein>
<dbReference type="InterPro" id="IPR011335">
    <property type="entry name" value="Restrct_endonuc-II-like"/>
</dbReference>
<dbReference type="InterPro" id="IPR052906">
    <property type="entry name" value="Type_IV_Methyl-Rstrct_Enzyme"/>
</dbReference>
<dbReference type="EMBL" id="JBHMCY010000011">
    <property type="protein sequence ID" value="MFB9462651.1"/>
    <property type="molecule type" value="Genomic_DNA"/>
</dbReference>
<dbReference type="GO" id="GO:0004519">
    <property type="term" value="F:endonuclease activity"/>
    <property type="evidence" value="ECO:0007669"/>
    <property type="project" value="UniProtKB-KW"/>
</dbReference>
<sequence>MARRRRRIRWRPRSTADLLGAAAVALALTVALAQAASRLLTRAAAAWPLVVLICLAAAVGLACLRVRGSRRHRADNERLARLRITLSELDAMDDQQFEHALRDLLVRDGWAARRVGGGGDQAADVIGVRVPLGRIVVQAKHTRVGGKVGSSVMYQVNGTAGPAHRADHAVVVTNGAFTRDAMAWGDRHGVRWVDRNRLNHWAHEGKALHELLGLPARRARLPWRRAA</sequence>
<dbReference type="InterPro" id="IPR011856">
    <property type="entry name" value="tRNA_endonuc-like_dom_sf"/>
</dbReference>
<keyword evidence="3" id="KW-0378">Hydrolase</keyword>
<feature type="transmembrane region" description="Helical" evidence="1">
    <location>
        <begin position="45"/>
        <end position="64"/>
    </location>
</feature>
<reference evidence="3 4" key="1">
    <citation type="submission" date="2024-09" db="EMBL/GenBank/DDBJ databases">
        <authorList>
            <person name="Sun Q."/>
            <person name="Mori K."/>
        </authorList>
    </citation>
    <scope>NUCLEOTIDE SEQUENCE [LARGE SCALE GENOMIC DNA]</scope>
    <source>
        <strain evidence="3 4">JCM 6917</strain>
    </source>
</reference>
<dbReference type="Pfam" id="PF04471">
    <property type="entry name" value="Mrr_cat"/>
    <property type="match status" value="1"/>
</dbReference>
<keyword evidence="3" id="KW-0255">Endonuclease</keyword>
<keyword evidence="3" id="KW-0540">Nuclease</keyword>
<organism evidence="3 4">
    <name type="scientific">Streptomyces cinereospinus</name>
    <dbReference type="NCBI Taxonomy" id="285561"/>
    <lineage>
        <taxon>Bacteria</taxon>
        <taxon>Bacillati</taxon>
        <taxon>Actinomycetota</taxon>
        <taxon>Actinomycetes</taxon>
        <taxon>Kitasatosporales</taxon>
        <taxon>Streptomycetaceae</taxon>
        <taxon>Streptomyces</taxon>
    </lineage>
</organism>
<dbReference type="Proteomes" id="UP001589709">
    <property type="component" value="Unassembled WGS sequence"/>
</dbReference>